<gene>
    <name evidence="6" type="ORF">SAMN04487928_10882</name>
</gene>
<evidence type="ECO:0000259" key="5">
    <source>
        <dbReference type="PROSITE" id="PS50110"/>
    </source>
</evidence>
<dbReference type="InterPro" id="IPR011006">
    <property type="entry name" value="CheY-like_superfamily"/>
</dbReference>
<dbReference type="AlphaFoldDB" id="A0A1I5T9E9"/>
<reference evidence="7" key="1">
    <citation type="submission" date="2016-10" db="EMBL/GenBank/DDBJ databases">
        <authorList>
            <person name="Varghese N."/>
            <person name="Submissions S."/>
        </authorList>
    </citation>
    <scope>NUCLEOTIDE SEQUENCE [LARGE SCALE GENOMIC DNA]</scope>
    <source>
        <strain evidence="7">P18</strain>
    </source>
</reference>
<proteinExistence type="predicted"/>
<dbReference type="EMBL" id="FOXO01000008">
    <property type="protein sequence ID" value="SFP79670.1"/>
    <property type="molecule type" value="Genomic_DNA"/>
</dbReference>
<evidence type="ECO:0000256" key="1">
    <source>
        <dbReference type="ARBA" id="ARBA00018672"/>
    </source>
</evidence>
<sequence>MEKKAFLIGHTKSFMVNAIVVGLQKENYEVISVAPNSKAIKEVEDKPSIYLLYLGDTTIDDVDLFKYLNEAIDTERFMLYLIGNRDELTLALSYIAKEKVQETYLRPLDVKLLAEHLDSVVEYSAVDESLRKKILIIDDDGTMLRMMKTWLSVKYHVYMASSGKIALSFLAQNPVDLILLDYEMPVMSGPEVLKEIRGSSKLKHTPVIFLTAKDDKESVMKVVNLKPEKYLLKSMPKEKLTGAIDDFLRSRK</sequence>
<evidence type="ECO:0000313" key="7">
    <source>
        <dbReference type="Proteomes" id="UP000182624"/>
    </source>
</evidence>
<dbReference type="CDD" id="cd00156">
    <property type="entry name" value="REC"/>
    <property type="match status" value="1"/>
</dbReference>
<evidence type="ECO:0000256" key="3">
    <source>
        <dbReference type="ARBA" id="ARBA00024867"/>
    </source>
</evidence>
<dbReference type="OrthoDB" id="1706569at2"/>
<feature type="modified residue" description="4-aspartylphosphate" evidence="4">
    <location>
        <position position="181"/>
    </location>
</feature>
<organism evidence="6 7">
    <name type="scientific">Butyrivibrio proteoclasticus</name>
    <dbReference type="NCBI Taxonomy" id="43305"/>
    <lineage>
        <taxon>Bacteria</taxon>
        <taxon>Bacillati</taxon>
        <taxon>Bacillota</taxon>
        <taxon>Clostridia</taxon>
        <taxon>Lachnospirales</taxon>
        <taxon>Lachnospiraceae</taxon>
        <taxon>Butyrivibrio</taxon>
    </lineage>
</organism>
<comment type="function">
    <text evidence="3">May play the central regulatory role in sporulation. It may be an element of the effector pathway responsible for the activation of sporulation genes in response to nutritional stress. Spo0A may act in concert with spo0H (a sigma factor) to control the expression of some genes that are critical to the sporulation process.</text>
</comment>
<dbReference type="SMART" id="SM00448">
    <property type="entry name" value="REC"/>
    <property type="match status" value="1"/>
</dbReference>
<evidence type="ECO:0000256" key="4">
    <source>
        <dbReference type="PROSITE-ProRule" id="PRU00169"/>
    </source>
</evidence>
<evidence type="ECO:0000256" key="2">
    <source>
        <dbReference type="ARBA" id="ARBA00022553"/>
    </source>
</evidence>
<keyword evidence="2 4" id="KW-0597">Phosphoprotein</keyword>
<dbReference type="Pfam" id="PF00072">
    <property type="entry name" value="Response_reg"/>
    <property type="match status" value="1"/>
</dbReference>
<dbReference type="Gene3D" id="3.40.50.2300">
    <property type="match status" value="1"/>
</dbReference>
<keyword evidence="7" id="KW-1185">Reference proteome</keyword>
<evidence type="ECO:0000313" key="6">
    <source>
        <dbReference type="EMBL" id="SFP79670.1"/>
    </source>
</evidence>
<dbReference type="InterPro" id="IPR050595">
    <property type="entry name" value="Bact_response_regulator"/>
</dbReference>
<dbReference type="Proteomes" id="UP000182624">
    <property type="component" value="Unassembled WGS sequence"/>
</dbReference>
<dbReference type="PANTHER" id="PTHR44591">
    <property type="entry name" value="STRESS RESPONSE REGULATOR PROTEIN 1"/>
    <property type="match status" value="1"/>
</dbReference>
<dbReference type="GO" id="GO:0000160">
    <property type="term" value="P:phosphorelay signal transduction system"/>
    <property type="evidence" value="ECO:0007669"/>
    <property type="project" value="InterPro"/>
</dbReference>
<protein>
    <recommendedName>
        <fullName evidence="1">Stage 0 sporulation protein A homolog</fullName>
    </recommendedName>
</protein>
<dbReference type="RefSeq" id="WP_074886308.1">
    <property type="nucleotide sequence ID" value="NZ_FOXO01000008.1"/>
</dbReference>
<dbReference type="PANTHER" id="PTHR44591:SF3">
    <property type="entry name" value="RESPONSE REGULATORY DOMAIN-CONTAINING PROTEIN"/>
    <property type="match status" value="1"/>
</dbReference>
<name>A0A1I5T9E9_9FIRM</name>
<dbReference type="PROSITE" id="PS50110">
    <property type="entry name" value="RESPONSE_REGULATORY"/>
    <property type="match status" value="1"/>
</dbReference>
<accession>A0A1I5T9E9</accession>
<feature type="domain" description="Response regulatory" evidence="5">
    <location>
        <begin position="133"/>
        <end position="248"/>
    </location>
</feature>
<dbReference type="SUPFAM" id="SSF52172">
    <property type="entry name" value="CheY-like"/>
    <property type="match status" value="1"/>
</dbReference>
<dbReference type="InterPro" id="IPR001789">
    <property type="entry name" value="Sig_transdc_resp-reg_receiver"/>
</dbReference>